<proteinExistence type="predicted"/>
<dbReference type="RefSeq" id="XP_052753349.1">
    <property type="nucleotide sequence ID" value="XM_052897389.1"/>
</dbReference>
<organism evidence="1 2">
    <name type="scientific">Galleria mellonella</name>
    <name type="common">Greater wax moth</name>
    <dbReference type="NCBI Taxonomy" id="7137"/>
    <lineage>
        <taxon>Eukaryota</taxon>
        <taxon>Metazoa</taxon>
        <taxon>Ecdysozoa</taxon>
        <taxon>Arthropoda</taxon>
        <taxon>Hexapoda</taxon>
        <taxon>Insecta</taxon>
        <taxon>Pterygota</taxon>
        <taxon>Neoptera</taxon>
        <taxon>Endopterygota</taxon>
        <taxon>Lepidoptera</taxon>
        <taxon>Glossata</taxon>
        <taxon>Ditrysia</taxon>
        <taxon>Pyraloidea</taxon>
        <taxon>Pyralidae</taxon>
        <taxon>Galleriinae</taxon>
        <taxon>Galleria</taxon>
    </lineage>
</organism>
<sequence>MGLRMTSQTLKIESRSLCTTPSERCDQPVTVKVGCLHINPATTRGRRVFLLQMLVLCFVPHAALVAQNCEIITQLSSTLDSSLYLDSEINEALLVGSAVMSLQNERQVVNNNSYFTQDPSAISTLERVFSSTDGHLDAISHLIENHSIMSL</sequence>
<reference evidence="2" key="1">
    <citation type="submission" date="2025-08" db="UniProtKB">
        <authorList>
            <consortium name="RefSeq"/>
        </authorList>
    </citation>
    <scope>IDENTIFICATION</scope>
    <source>
        <tissue evidence="2">Whole larvae</tissue>
    </source>
</reference>
<name>A0ABM3MPP7_GALME</name>
<evidence type="ECO:0000313" key="1">
    <source>
        <dbReference type="Proteomes" id="UP001652740"/>
    </source>
</evidence>
<accession>A0ABM3MPP7</accession>
<protein>
    <submittedName>
        <fullName evidence="2">Uncharacterized protein LOC128201192</fullName>
    </submittedName>
</protein>
<keyword evidence="1" id="KW-1185">Reference proteome</keyword>
<gene>
    <name evidence="2" type="primary">LOC128201192</name>
</gene>
<evidence type="ECO:0000313" key="2">
    <source>
        <dbReference type="RefSeq" id="XP_052753349.1"/>
    </source>
</evidence>
<dbReference type="Proteomes" id="UP001652740">
    <property type="component" value="Unplaced"/>
</dbReference>
<dbReference type="GeneID" id="128201192"/>